<dbReference type="Pfam" id="PF00528">
    <property type="entry name" value="BPD_transp_1"/>
    <property type="match status" value="1"/>
</dbReference>
<dbReference type="CDD" id="cd06261">
    <property type="entry name" value="TM_PBP2"/>
    <property type="match status" value="1"/>
</dbReference>
<dbReference type="AlphaFoldDB" id="A0A2T1A6A6"/>
<keyword evidence="6 7" id="KW-0472">Membrane</keyword>
<dbReference type="InterPro" id="IPR025966">
    <property type="entry name" value="OppC_N"/>
</dbReference>
<evidence type="ECO:0000313" key="9">
    <source>
        <dbReference type="EMBL" id="PRZ44131.1"/>
    </source>
</evidence>
<evidence type="ECO:0000256" key="6">
    <source>
        <dbReference type="ARBA" id="ARBA00023136"/>
    </source>
</evidence>
<keyword evidence="4 7" id="KW-0812">Transmembrane</keyword>
<keyword evidence="10" id="KW-1185">Reference proteome</keyword>
<proteinExistence type="inferred from homology"/>
<dbReference type="PANTHER" id="PTHR43386">
    <property type="entry name" value="OLIGOPEPTIDE TRANSPORT SYSTEM PERMEASE PROTEIN APPC"/>
    <property type="match status" value="1"/>
</dbReference>
<evidence type="ECO:0000256" key="7">
    <source>
        <dbReference type="RuleBase" id="RU363032"/>
    </source>
</evidence>
<feature type="transmembrane region" description="Helical" evidence="7">
    <location>
        <begin position="232"/>
        <end position="262"/>
    </location>
</feature>
<comment type="similarity">
    <text evidence="7">Belongs to the binding-protein-dependent transport system permease family.</text>
</comment>
<comment type="caution">
    <text evidence="9">The sequence shown here is derived from an EMBL/GenBank/DDBJ whole genome shotgun (WGS) entry which is preliminary data.</text>
</comment>
<evidence type="ECO:0000256" key="2">
    <source>
        <dbReference type="ARBA" id="ARBA00022448"/>
    </source>
</evidence>
<dbReference type="PANTHER" id="PTHR43386:SF25">
    <property type="entry name" value="PEPTIDE ABC TRANSPORTER PERMEASE PROTEIN"/>
    <property type="match status" value="1"/>
</dbReference>
<dbReference type="EMBL" id="PVUE01000001">
    <property type="protein sequence ID" value="PRZ44131.1"/>
    <property type="molecule type" value="Genomic_DNA"/>
</dbReference>
<organism evidence="9 10">
    <name type="scientific">Antricoccus suffuscus</name>
    <dbReference type="NCBI Taxonomy" id="1629062"/>
    <lineage>
        <taxon>Bacteria</taxon>
        <taxon>Bacillati</taxon>
        <taxon>Actinomycetota</taxon>
        <taxon>Actinomycetes</taxon>
        <taxon>Geodermatophilales</taxon>
        <taxon>Antricoccaceae</taxon>
        <taxon>Antricoccus</taxon>
    </lineage>
</organism>
<dbReference type="PROSITE" id="PS50928">
    <property type="entry name" value="ABC_TM1"/>
    <property type="match status" value="1"/>
</dbReference>
<feature type="transmembrane region" description="Helical" evidence="7">
    <location>
        <begin position="154"/>
        <end position="173"/>
    </location>
</feature>
<reference evidence="9 10" key="1">
    <citation type="submission" date="2018-03" db="EMBL/GenBank/DDBJ databases">
        <title>Genomic Encyclopedia of Archaeal and Bacterial Type Strains, Phase II (KMG-II): from individual species to whole genera.</title>
        <authorList>
            <person name="Goeker M."/>
        </authorList>
    </citation>
    <scope>NUCLEOTIDE SEQUENCE [LARGE SCALE GENOMIC DNA]</scope>
    <source>
        <strain evidence="9 10">DSM 100065</strain>
    </source>
</reference>
<protein>
    <submittedName>
        <fullName evidence="9">Peptide/nickel transport system permease protein</fullName>
    </submittedName>
</protein>
<sequence>MTTTNQTDQDTELVIDGEAGLAAGGSAPSGGTVGTGQTGSPFKRFFSRLMREKLAMLSLIILVLLLLVAIFANVLMPYDPTDQDLTARNLPPHNAHLLGTDDLGRDQLSRLIIGTRITLMAPFIAVGVGVLIGVPLGLLAGYFAGWFDWLTSRIADALFAIPGIILAMAVVAVRGPSTVNAMIAVGVLFAPRLFRVMRGETMAVRTSMFVDAARTIGVSPVRVIRTHIVPNVAGSLIVQCTVLLGFGVLIEAALSFFGIGVQPPDASWGVVLRRTFENIHELPFQSLGPGIAITILILAFQFLGDGMRDSLGKEMRHAK</sequence>
<keyword evidence="5 7" id="KW-1133">Transmembrane helix</keyword>
<evidence type="ECO:0000259" key="8">
    <source>
        <dbReference type="PROSITE" id="PS50928"/>
    </source>
</evidence>
<dbReference type="GO" id="GO:0005886">
    <property type="term" value="C:plasma membrane"/>
    <property type="evidence" value="ECO:0007669"/>
    <property type="project" value="UniProtKB-SubCell"/>
</dbReference>
<evidence type="ECO:0000313" key="10">
    <source>
        <dbReference type="Proteomes" id="UP000237752"/>
    </source>
</evidence>
<evidence type="ECO:0000256" key="5">
    <source>
        <dbReference type="ARBA" id="ARBA00022989"/>
    </source>
</evidence>
<dbReference type="Pfam" id="PF12911">
    <property type="entry name" value="OppC_N"/>
    <property type="match status" value="1"/>
</dbReference>
<accession>A0A2T1A6A6</accession>
<dbReference type="InterPro" id="IPR050366">
    <property type="entry name" value="BP-dependent_transpt_permease"/>
</dbReference>
<dbReference type="Proteomes" id="UP000237752">
    <property type="component" value="Unassembled WGS sequence"/>
</dbReference>
<evidence type="ECO:0000256" key="1">
    <source>
        <dbReference type="ARBA" id="ARBA00004651"/>
    </source>
</evidence>
<comment type="subcellular location">
    <subcellularLocation>
        <location evidence="1 7">Cell membrane</location>
        <topology evidence="1 7">Multi-pass membrane protein</topology>
    </subcellularLocation>
</comment>
<keyword evidence="2 7" id="KW-0813">Transport</keyword>
<dbReference type="GO" id="GO:0055085">
    <property type="term" value="P:transmembrane transport"/>
    <property type="evidence" value="ECO:0007669"/>
    <property type="project" value="InterPro"/>
</dbReference>
<name>A0A2T1A6A6_9ACTN</name>
<feature type="transmembrane region" description="Helical" evidence="7">
    <location>
        <begin position="54"/>
        <end position="76"/>
    </location>
</feature>
<dbReference type="InterPro" id="IPR035906">
    <property type="entry name" value="MetI-like_sf"/>
</dbReference>
<feature type="transmembrane region" description="Helical" evidence="7">
    <location>
        <begin position="179"/>
        <end position="197"/>
    </location>
</feature>
<dbReference type="InterPro" id="IPR000515">
    <property type="entry name" value="MetI-like"/>
</dbReference>
<feature type="transmembrane region" description="Helical" evidence="7">
    <location>
        <begin position="282"/>
        <end position="303"/>
    </location>
</feature>
<evidence type="ECO:0000256" key="4">
    <source>
        <dbReference type="ARBA" id="ARBA00022692"/>
    </source>
</evidence>
<feature type="domain" description="ABC transmembrane type-1" evidence="8">
    <location>
        <begin position="115"/>
        <end position="304"/>
    </location>
</feature>
<gene>
    <name evidence="9" type="ORF">CLV47_101256</name>
</gene>
<dbReference type="RefSeq" id="WP_202862313.1">
    <property type="nucleotide sequence ID" value="NZ_PVUE01000001.1"/>
</dbReference>
<evidence type="ECO:0000256" key="3">
    <source>
        <dbReference type="ARBA" id="ARBA00022475"/>
    </source>
</evidence>
<keyword evidence="3" id="KW-1003">Cell membrane</keyword>
<feature type="transmembrane region" description="Helical" evidence="7">
    <location>
        <begin position="119"/>
        <end position="142"/>
    </location>
</feature>
<dbReference type="SUPFAM" id="SSF161098">
    <property type="entry name" value="MetI-like"/>
    <property type="match status" value="1"/>
</dbReference>
<dbReference type="Gene3D" id="1.10.3720.10">
    <property type="entry name" value="MetI-like"/>
    <property type="match status" value="1"/>
</dbReference>